<proteinExistence type="predicted"/>
<gene>
    <name evidence="1" type="ordered locus">SNE_A10110</name>
</gene>
<name>F8L7Y6_SIMNZ</name>
<evidence type="ECO:0008006" key="3">
    <source>
        <dbReference type="Google" id="ProtNLM"/>
    </source>
</evidence>
<reference evidence="1 2" key="2">
    <citation type="journal article" date="2011" name="Mol. Biol. Evol.">
        <title>Unity in variety--the pan-genome of the Chlamydiae.</title>
        <authorList>
            <person name="Collingro A."/>
            <person name="Tischler P."/>
            <person name="Weinmaier T."/>
            <person name="Penz T."/>
            <person name="Heinz E."/>
            <person name="Brunham R.C."/>
            <person name="Read T.D."/>
            <person name="Bavoil P.M."/>
            <person name="Sachse K."/>
            <person name="Kahane S."/>
            <person name="Friedman M.G."/>
            <person name="Rattei T."/>
            <person name="Myers G.S."/>
            <person name="Horn M."/>
        </authorList>
    </citation>
    <scope>NUCLEOTIDE SEQUENCE [LARGE SCALE GENOMIC DNA]</scope>
    <source>
        <strain evidence="2">ATCC VR-1471 / Z</strain>
    </source>
</reference>
<protein>
    <recommendedName>
        <fullName evidence="3">Histone H2A/H2B/H3 domain-containing protein</fullName>
    </recommendedName>
</protein>
<dbReference type="Proteomes" id="UP000000496">
    <property type="component" value="Chromosome gsn.131"/>
</dbReference>
<dbReference type="AlphaFoldDB" id="F8L7Y6"/>
<dbReference type="CDD" id="cd00076">
    <property type="entry name" value="HFD_SF"/>
    <property type="match status" value="1"/>
</dbReference>
<dbReference type="SUPFAM" id="SSF47113">
    <property type="entry name" value="Histone-fold"/>
    <property type="match status" value="1"/>
</dbReference>
<organism evidence="1 2">
    <name type="scientific">Simkania negevensis (strain ATCC VR-1471 / DSM 27360 / Z)</name>
    <dbReference type="NCBI Taxonomy" id="331113"/>
    <lineage>
        <taxon>Bacteria</taxon>
        <taxon>Pseudomonadati</taxon>
        <taxon>Chlamydiota</taxon>
        <taxon>Chlamydiia</taxon>
        <taxon>Parachlamydiales</taxon>
        <taxon>Simkaniaceae</taxon>
        <taxon>Simkania</taxon>
    </lineage>
</organism>
<dbReference type="GO" id="GO:0046982">
    <property type="term" value="F:protein heterodimerization activity"/>
    <property type="evidence" value="ECO:0007669"/>
    <property type="project" value="InterPro"/>
</dbReference>
<evidence type="ECO:0000313" key="1">
    <source>
        <dbReference type="EMBL" id="CCB88888.1"/>
    </source>
</evidence>
<reference key="1">
    <citation type="journal article" date="2011" name="Mol. Biol. Evol.">
        <title>Unity in variety -- the pan-genome of the Chlamydiae.</title>
        <authorList>
            <person name="Collingro A."/>
            <person name="Tischler P."/>
            <person name="Weinmaier T."/>
            <person name="Penz T."/>
            <person name="Heinz E."/>
            <person name="Brunham R.C."/>
            <person name="Read T.D."/>
            <person name="Bavoil P.M."/>
            <person name="Sachse K."/>
            <person name="Kahane S."/>
            <person name="Friedman M.G."/>
            <person name="Rattei T."/>
            <person name="Myers G.S.A."/>
            <person name="Horn M."/>
        </authorList>
    </citation>
    <scope>NUCLEOTIDE SEQUENCE</scope>
    <source>
        <strain>Z</strain>
    </source>
</reference>
<keyword evidence="2" id="KW-1185">Reference proteome</keyword>
<accession>F8L7Y6</accession>
<evidence type="ECO:0000313" key="2">
    <source>
        <dbReference type="Proteomes" id="UP000000496"/>
    </source>
</evidence>
<dbReference type="EMBL" id="FR872582">
    <property type="protein sequence ID" value="CCB88888.1"/>
    <property type="molecule type" value="Genomic_DNA"/>
</dbReference>
<sequence length="77" mass="8928">MAKKKKQAKAKTKTKAKAKSELLIKKSLVQEYIKSKGDFRVSKESFEALSELVMDLCDEAMDRAEMNRRKTLQKQDF</sequence>
<dbReference type="KEGG" id="sng:SNE_A10110"/>
<dbReference type="HOGENOM" id="CLU_2636105_0_0_0"/>
<dbReference type="RefSeq" id="WP_013943355.1">
    <property type="nucleotide sequence ID" value="NC_015713.1"/>
</dbReference>
<dbReference type="InterPro" id="IPR009072">
    <property type="entry name" value="Histone-fold"/>
</dbReference>
<dbReference type="Gene3D" id="1.10.20.10">
    <property type="entry name" value="Histone, subunit A"/>
    <property type="match status" value="1"/>
</dbReference>